<reference evidence="2" key="1">
    <citation type="submission" date="2008-01" db="EMBL/GenBank/DDBJ databases">
        <title>Complete sequence of chromosome of Caulobacter sp. K31.</title>
        <authorList>
            <consortium name="US DOE Joint Genome Institute"/>
            <person name="Copeland A."/>
            <person name="Lucas S."/>
            <person name="Lapidus A."/>
            <person name="Barry K."/>
            <person name="Glavina del Rio T."/>
            <person name="Dalin E."/>
            <person name="Tice H."/>
            <person name="Pitluck S."/>
            <person name="Bruce D."/>
            <person name="Goodwin L."/>
            <person name="Thompson L.S."/>
            <person name="Brettin T."/>
            <person name="Detter J.C."/>
            <person name="Han C."/>
            <person name="Schmutz J."/>
            <person name="Larimer F."/>
            <person name="Land M."/>
            <person name="Hauser L."/>
            <person name="Kyrpides N."/>
            <person name="Kim E."/>
            <person name="Stephens C."/>
            <person name="Richardson P."/>
        </authorList>
    </citation>
    <scope>NUCLEOTIDE SEQUENCE [LARGE SCALE GENOMIC DNA]</scope>
    <source>
        <strain evidence="2">K31</strain>
    </source>
</reference>
<sequence length="114" mass="11667" precursor="true">MKILLAAGALVLALTGPALAQSDMKMGDMAGMKHDAAPAPAKTADGQGVIKAIDAKGGTVTLQHQPIPALKWPAMTMKFKAAPDVLKSFKVGQAVNFKLKPMGAAAEVVAMSAK</sequence>
<gene>
    <name evidence="2" type="ordered locus">Caul_2320</name>
</gene>
<protein>
    <recommendedName>
        <fullName evidence="3">Copper-binding protein</fullName>
    </recommendedName>
</protein>
<name>B0SUX8_CAUSK</name>
<dbReference type="InterPro" id="IPR021647">
    <property type="entry name" value="CusF_Ec"/>
</dbReference>
<dbReference type="Gene3D" id="2.40.50.320">
    <property type="entry name" value="Copper binding periplasmic protein CusF"/>
    <property type="match status" value="1"/>
</dbReference>
<dbReference type="HOGENOM" id="CLU_140852_2_2_5"/>
<feature type="signal peptide" evidence="1">
    <location>
        <begin position="1"/>
        <end position="20"/>
    </location>
</feature>
<dbReference type="eggNOG" id="COG5569">
    <property type="taxonomic scope" value="Bacteria"/>
</dbReference>
<dbReference type="AlphaFoldDB" id="B0SUX8"/>
<evidence type="ECO:0008006" key="3">
    <source>
        <dbReference type="Google" id="ProtNLM"/>
    </source>
</evidence>
<keyword evidence="1" id="KW-0732">Signal</keyword>
<proteinExistence type="predicted"/>
<dbReference type="InterPro" id="IPR042230">
    <property type="entry name" value="CusF_sf"/>
</dbReference>
<dbReference type="EMBL" id="CP000927">
    <property type="protein sequence ID" value="ABZ71447.1"/>
    <property type="molecule type" value="Genomic_DNA"/>
</dbReference>
<feature type="chain" id="PRO_5002752813" description="Copper-binding protein" evidence="1">
    <location>
        <begin position="21"/>
        <end position="114"/>
    </location>
</feature>
<dbReference type="KEGG" id="cak:Caul_2320"/>
<dbReference type="Pfam" id="PF11604">
    <property type="entry name" value="CusF_Ec"/>
    <property type="match status" value="1"/>
</dbReference>
<accession>B0SUX8</accession>
<organism evidence="2">
    <name type="scientific">Caulobacter sp. (strain K31)</name>
    <dbReference type="NCBI Taxonomy" id="366602"/>
    <lineage>
        <taxon>Bacteria</taxon>
        <taxon>Pseudomonadati</taxon>
        <taxon>Pseudomonadota</taxon>
        <taxon>Alphaproteobacteria</taxon>
        <taxon>Caulobacterales</taxon>
        <taxon>Caulobacteraceae</taxon>
        <taxon>Caulobacter</taxon>
    </lineage>
</organism>
<evidence type="ECO:0000313" key="2">
    <source>
        <dbReference type="EMBL" id="ABZ71447.1"/>
    </source>
</evidence>
<dbReference type="STRING" id="366602.Caul_2320"/>
<dbReference type="OrthoDB" id="5771277at2"/>
<evidence type="ECO:0000256" key="1">
    <source>
        <dbReference type="SAM" id="SignalP"/>
    </source>
</evidence>